<evidence type="ECO:0000256" key="2">
    <source>
        <dbReference type="ARBA" id="ARBA00023002"/>
    </source>
</evidence>
<proteinExistence type="inferred from homology"/>
<comment type="similarity">
    <text evidence="1">Belongs to the short-chain dehydrogenases/reductases (SDR) family.</text>
</comment>
<keyword evidence="4" id="KW-1185">Reference proteome</keyword>
<dbReference type="InterPro" id="IPR002347">
    <property type="entry name" value="SDR_fam"/>
</dbReference>
<dbReference type="PANTHER" id="PTHR42760">
    <property type="entry name" value="SHORT-CHAIN DEHYDROGENASES/REDUCTASES FAMILY MEMBER"/>
    <property type="match status" value="1"/>
</dbReference>
<comment type="caution">
    <text evidence="3">The sequence shown here is derived from an EMBL/GenBank/DDBJ whole genome shotgun (WGS) entry which is preliminary data.</text>
</comment>
<protein>
    <submittedName>
        <fullName evidence="3">NAD(P)-dependent dehydrogenase (Short-subunit alcohol dehydrogenase family)</fullName>
    </submittedName>
</protein>
<dbReference type="PROSITE" id="PS00061">
    <property type="entry name" value="ADH_SHORT"/>
    <property type="match status" value="1"/>
</dbReference>
<reference evidence="3 4" key="1">
    <citation type="submission" date="2020-03" db="EMBL/GenBank/DDBJ databases">
        <title>Sequencing the genomes of 1000 actinobacteria strains.</title>
        <authorList>
            <person name="Klenk H.-P."/>
        </authorList>
    </citation>
    <scope>NUCLEOTIDE SEQUENCE [LARGE SCALE GENOMIC DNA]</scope>
    <source>
        <strain evidence="3 4">DSM 45685</strain>
    </source>
</reference>
<dbReference type="Pfam" id="PF13561">
    <property type="entry name" value="adh_short_C2"/>
    <property type="match status" value="1"/>
</dbReference>
<dbReference type="Gene3D" id="3.40.50.720">
    <property type="entry name" value="NAD(P)-binding Rossmann-like Domain"/>
    <property type="match status" value="1"/>
</dbReference>
<keyword evidence="2" id="KW-0560">Oxidoreductase</keyword>
<accession>A0A7X5ZSE0</accession>
<dbReference type="EMBL" id="JAAOYM010000001">
    <property type="protein sequence ID" value="NIJ13823.1"/>
    <property type="molecule type" value="Genomic_DNA"/>
</dbReference>
<evidence type="ECO:0000313" key="3">
    <source>
        <dbReference type="EMBL" id="NIJ13823.1"/>
    </source>
</evidence>
<dbReference type="PRINTS" id="PR00080">
    <property type="entry name" value="SDRFAMILY"/>
</dbReference>
<dbReference type="RefSeq" id="WP_167173913.1">
    <property type="nucleotide sequence ID" value="NZ_JAAOYM010000001.1"/>
</dbReference>
<dbReference type="PRINTS" id="PR00081">
    <property type="entry name" value="GDHRDH"/>
</dbReference>
<organism evidence="3 4">
    <name type="scientific">Saccharomonospora amisosensis</name>
    <dbReference type="NCBI Taxonomy" id="1128677"/>
    <lineage>
        <taxon>Bacteria</taxon>
        <taxon>Bacillati</taxon>
        <taxon>Actinomycetota</taxon>
        <taxon>Actinomycetes</taxon>
        <taxon>Pseudonocardiales</taxon>
        <taxon>Pseudonocardiaceae</taxon>
        <taxon>Saccharomonospora</taxon>
    </lineage>
</organism>
<dbReference type="SUPFAM" id="SSF51735">
    <property type="entry name" value="NAD(P)-binding Rossmann-fold domains"/>
    <property type="match status" value="1"/>
</dbReference>
<gene>
    <name evidence="3" type="ORF">FHU38_004167</name>
</gene>
<dbReference type="AlphaFoldDB" id="A0A7X5ZSE0"/>
<dbReference type="InterPro" id="IPR036291">
    <property type="entry name" value="NAD(P)-bd_dom_sf"/>
</dbReference>
<dbReference type="Proteomes" id="UP000545493">
    <property type="component" value="Unassembled WGS sequence"/>
</dbReference>
<dbReference type="InterPro" id="IPR020904">
    <property type="entry name" value="Sc_DH/Rdtase_CS"/>
</dbReference>
<dbReference type="GO" id="GO:0016616">
    <property type="term" value="F:oxidoreductase activity, acting on the CH-OH group of donors, NAD or NADP as acceptor"/>
    <property type="evidence" value="ECO:0007669"/>
    <property type="project" value="TreeGrafter"/>
</dbReference>
<evidence type="ECO:0000313" key="4">
    <source>
        <dbReference type="Proteomes" id="UP000545493"/>
    </source>
</evidence>
<dbReference type="FunFam" id="3.40.50.720:FF:000084">
    <property type="entry name" value="Short-chain dehydrogenase reductase"/>
    <property type="match status" value="1"/>
</dbReference>
<name>A0A7X5ZSE0_9PSEU</name>
<evidence type="ECO:0000256" key="1">
    <source>
        <dbReference type="ARBA" id="ARBA00006484"/>
    </source>
</evidence>
<sequence>MSGLLSNKVIVVTGASNGLGRSIAIGAARHGARGVVVADLDEVPREEATTSTSEVEKLGVPARFVRANVTSPEDNDAMMAAADELGGINLMVANAGIVLPKDEGADMPAAAWRTLLSINLDGVFFGAQAAGQSMRAHGKGGSIVLMTSVMGFMSNSMSIAYSTSKSGLIGMMRGLASALGPDGIRVNAVAPGPVESPMLHTDPDFFAANEKLRERFLLGRYAQPDDITNAVAFYGSDLSSYVTATTLPVDGGLIASL</sequence>